<feature type="domain" description="Nephrocystin 3-like N-terminal" evidence="5">
    <location>
        <begin position="396"/>
        <end position="560"/>
    </location>
</feature>
<dbReference type="OrthoDB" id="20872at2759"/>
<evidence type="ECO:0000256" key="2">
    <source>
        <dbReference type="PROSITE-ProRule" id="PRU00023"/>
    </source>
</evidence>
<dbReference type="PANTHER" id="PTHR46082">
    <property type="entry name" value="ATP/GTP-BINDING PROTEIN-RELATED"/>
    <property type="match status" value="1"/>
</dbReference>
<gene>
    <name evidence="6" type="ORF">E0Z10_g8546</name>
</gene>
<dbReference type="Gene3D" id="3.40.50.1580">
    <property type="entry name" value="Nucleoside phosphorylase domain"/>
    <property type="match status" value="1"/>
</dbReference>
<dbReference type="GO" id="GO:0003824">
    <property type="term" value="F:catalytic activity"/>
    <property type="evidence" value="ECO:0007669"/>
    <property type="project" value="InterPro"/>
</dbReference>
<dbReference type="PROSITE" id="PS50297">
    <property type="entry name" value="ANK_REP_REGION"/>
    <property type="match status" value="1"/>
</dbReference>
<dbReference type="Pfam" id="PF24883">
    <property type="entry name" value="NPHP3_N"/>
    <property type="match status" value="1"/>
</dbReference>
<sequence length="1011" mass="112975">MATQPRPRNDYTVGWVCALPKEQTAAIAMLDQRHIDLPRLPNDYNTYALGSINNHNIVVTCLPTGKIGTVSAATVATQMVNSFPSIKFGLMVGIGGGIPVKVRLGDIVVGTPIGPYPGVVQWDLGKEGENNFTRTGSLNNPPSLLLGAVSRMRSEHELVGSKIQAYMNEMASKYPLLASKYLRSESLEDVRFKVKYEHRNDNGGHPTPGDTDAHSTEEEEEEEEEEQSCRYCDKTQVVKRKPRDMLVHYGLIASGNSVIKSATFRENLQKHLGEDVLCVEMEAAGLMDNFPCIVIRGICDYADSHKNKAWQEHAAALAAACTKELLGYIQPSDVNREQTVKDVLACVSDAMSSIKEDVTYTRSRLDKEEDLEILDWLIQTNYGSQQTDYLRRRQPGTGQWLLNSGEYQYWIQESNKTLFCPGIPGAGKTILTSIVVDDLGNRSRSEITTAVAYIYCNYKRQSEQTLESLLSSLLKQLARRQPLPSSLKELYERHKTEQTRPSVNEIFRVLESVALQNSRVFIIVDALDECQALDGCRTKFLSAIFNLQKTTRVNIFATSRYIPEIRDQFQGSLSIEIRATKDDISRYLQGHISELSKVVTNRPDLQNEIITSITEAIDGMFLLAQLYFASLIGKDTPKAIRKALQKLTTGPNAYDTAYKYAMERIGGQVQDQAKRAKQVLSWITCAERPLTKLELQHALAVEPHELELDKDNLPQIEEVVSVCAGLVTVDEESSIVRLVHYTTQDYFVRTQSEWFPDAQLSITTVCTTYLSYQNFANGYCQTDKKFEERLRLHPFYHYAALNWGHHSRKVSACQNIVSFLRKLAQVEASSQALMVKNEYKHKSYSQKAPRNVTGLHLAAYFGLNESIANILGICNADVRDNDGRTPLSWAAENGHEAVVRLLLATKGVDPDSKDLEYSRTPLSWAAENGHKAVVKLLIATESVDSNSKDNYGHTPLSWASENGHEAVVGLLLATKGVDPDLKNNDGQTPLWWAAGNGHEAVVGLLLADRKR</sequence>
<dbReference type="InterPro" id="IPR036770">
    <property type="entry name" value="Ankyrin_rpt-contain_sf"/>
</dbReference>
<feature type="repeat" description="ANK" evidence="2">
    <location>
        <begin position="951"/>
        <end position="984"/>
    </location>
</feature>
<feature type="region of interest" description="Disordered" evidence="3">
    <location>
        <begin position="197"/>
        <end position="228"/>
    </location>
</feature>
<dbReference type="PANTHER" id="PTHR46082:SF11">
    <property type="entry name" value="AAA+ ATPASE DOMAIN-CONTAINING PROTEIN-RELATED"/>
    <property type="match status" value="1"/>
</dbReference>
<keyword evidence="2" id="KW-0040">ANK repeat</keyword>
<evidence type="ECO:0000259" key="5">
    <source>
        <dbReference type="Pfam" id="PF24883"/>
    </source>
</evidence>
<dbReference type="InterPro" id="IPR053137">
    <property type="entry name" value="NLR-like"/>
</dbReference>
<comment type="caution">
    <text evidence="6">The sequence shown here is derived from an EMBL/GenBank/DDBJ whole genome shotgun (WGS) entry which is preliminary data.</text>
</comment>
<dbReference type="AlphaFoldDB" id="A0A4Z0YJD3"/>
<dbReference type="InterPro" id="IPR027417">
    <property type="entry name" value="P-loop_NTPase"/>
</dbReference>
<dbReference type="Pfam" id="PF13637">
    <property type="entry name" value="Ank_4"/>
    <property type="match status" value="1"/>
</dbReference>
<dbReference type="SUPFAM" id="SSF52540">
    <property type="entry name" value="P-loop containing nucleoside triphosphate hydrolases"/>
    <property type="match status" value="1"/>
</dbReference>
<dbReference type="InterPro" id="IPR035994">
    <property type="entry name" value="Nucleoside_phosphorylase_sf"/>
</dbReference>
<evidence type="ECO:0000256" key="3">
    <source>
        <dbReference type="SAM" id="MobiDB-lite"/>
    </source>
</evidence>
<dbReference type="Gene3D" id="1.25.40.20">
    <property type="entry name" value="Ankyrin repeat-containing domain"/>
    <property type="match status" value="2"/>
</dbReference>
<evidence type="ECO:0000313" key="6">
    <source>
        <dbReference type="EMBL" id="TGJ80228.1"/>
    </source>
</evidence>
<keyword evidence="1" id="KW-0677">Repeat</keyword>
<dbReference type="InterPro" id="IPR054471">
    <property type="entry name" value="GPIID_WHD"/>
</dbReference>
<evidence type="ECO:0000313" key="7">
    <source>
        <dbReference type="Proteomes" id="UP000297716"/>
    </source>
</evidence>
<dbReference type="InterPro" id="IPR002110">
    <property type="entry name" value="Ankyrin_rpt"/>
</dbReference>
<accession>A0A4Z0YJD3</accession>
<protein>
    <submittedName>
        <fullName evidence="6">Uncharacterized protein</fullName>
    </submittedName>
</protein>
<name>A0A4Z0YJD3_9PEZI</name>
<dbReference type="SUPFAM" id="SSF53167">
    <property type="entry name" value="Purine and uridine phosphorylases"/>
    <property type="match status" value="1"/>
</dbReference>
<dbReference type="SUPFAM" id="SSF48403">
    <property type="entry name" value="Ankyrin repeat"/>
    <property type="match status" value="1"/>
</dbReference>
<evidence type="ECO:0000259" key="4">
    <source>
        <dbReference type="Pfam" id="PF22939"/>
    </source>
</evidence>
<feature type="domain" description="GPI inositol-deacylase winged helix" evidence="4">
    <location>
        <begin position="673"/>
        <end position="749"/>
    </location>
</feature>
<dbReference type="InterPro" id="IPR056884">
    <property type="entry name" value="NPHP3-like_N"/>
</dbReference>
<dbReference type="EMBL" id="SKBN01000234">
    <property type="protein sequence ID" value="TGJ80228.1"/>
    <property type="molecule type" value="Genomic_DNA"/>
</dbReference>
<organism evidence="6 7">
    <name type="scientific">Xylaria hypoxylon</name>
    <dbReference type="NCBI Taxonomy" id="37992"/>
    <lineage>
        <taxon>Eukaryota</taxon>
        <taxon>Fungi</taxon>
        <taxon>Dikarya</taxon>
        <taxon>Ascomycota</taxon>
        <taxon>Pezizomycotina</taxon>
        <taxon>Sordariomycetes</taxon>
        <taxon>Xylariomycetidae</taxon>
        <taxon>Xylariales</taxon>
        <taxon>Xylariaceae</taxon>
        <taxon>Xylaria</taxon>
    </lineage>
</organism>
<dbReference type="SMART" id="SM00248">
    <property type="entry name" value="ANK"/>
    <property type="match status" value="5"/>
</dbReference>
<dbReference type="STRING" id="37992.A0A4Z0YJD3"/>
<proteinExistence type="predicted"/>
<keyword evidence="7" id="KW-1185">Reference proteome</keyword>
<evidence type="ECO:0000256" key="1">
    <source>
        <dbReference type="ARBA" id="ARBA00022737"/>
    </source>
</evidence>
<reference evidence="6 7" key="1">
    <citation type="submission" date="2019-03" db="EMBL/GenBank/DDBJ databases">
        <title>Draft genome sequence of Xylaria hypoxylon DSM 108379, a ubiquitous saprotrophic-parasitic fungi on hardwood.</title>
        <authorList>
            <person name="Buettner E."/>
            <person name="Leonhardt S."/>
            <person name="Gebauer A.M."/>
            <person name="Liers C."/>
            <person name="Hofrichter M."/>
            <person name="Kellner H."/>
        </authorList>
    </citation>
    <scope>NUCLEOTIDE SEQUENCE [LARGE SCALE GENOMIC DNA]</scope>
    <source>
        <strain evidence="6 7">DSM 108379</strain>
    </source>
</reference>
<feature type="compositionally biased region" description="Acidic residues" evidence="3">
    <location>
        <begin position="217"/>
        <end position="226"/>
    </location>
</feature>
<dbReference type="Proteomes" id="UP000297716">
    <property type="component" value="Unassembled WGS sequence"/>
</dbReference>
<feature type="repeat" description="ANK" evidence="2">
    <location>
        <begin position="882"/>
        <end position="915"/>
    </location>
</feature>
<dbReference type="Pfam" id="PF22939">
    <property type="entry name" value="WHD_GPIID"/>
    <property type="match status" value="1"/>
</dbReference>
<dbReference type="GO" id="GO:0009116">
    <property type="term" value="P:nucleoside metabolic process"/>
    <property type="evidence" value="ECO:0007669"/>
    <property type="project" value="InterPro"/>
</dbReference>
<dbReference type="PROSITE" id="PS50088">
    <property type="entry name" value="ANK_REPEAT"/>
    <property type="match status" value="2"/>
</dbReference>
<dbReference type="Gene3D" id="3.40.50.300">
    <property type="entry name" value="P-loop containing nucleotide triphosphate hydrolases"/>
    <property type="match status" value="1"/>
</dbReference>
<dbReference type="Pfam" id="PF12796">
    <property type="entry name" value="Ank_2"/>
    <property type="match status" value="1"/>
</dbReference>